<comment type="caution">
    <text evidence="1">The sequence shown here is derived from an EMBL/GenBank/DDBJ whole genome shotgun (WGS) entry which is preliminary data.</text>
</comment>
<evidence type="ECO:0008006" key="3">
    <source>
        <dbReference type="Google" id="ProtNLM"/>
    </source>
</evidence>
<evidence type="ECO:0000313" key="2">
    <source>
        <dbReference type="Proteomes" id="UP001225644"/>
    </source>
</evidence>
<dbReference type="EMBL" id="JAUSUX010000003">
    <property type="protein sequence ID" value="MDQ0285403.1"/>
    <property type="molecule type" value="Genomic_DNA"/>
</dbReference>
<dbReference type="RefSeq" id="WP_307399546.1">
    <property type="nucleotide sequence ID" value="NZ_JAUSUX010000003.1"/>
</dbReference>
<accession>A0ABU0AY46</accession>
<evidence type="ECO:0000313" key="1">
    <source>
        <dbReference type="EMBL" id="MDQ0285403.1"/>
    </source>
</evidence>
<proteinExistence type="predicted"/>
<gene>
    <name evidence="1" type="ORF">J2Z49_000504</name>
</gene>
<name>A0ABU0AY46_9FIRM</name>
<keyword evidence="2" id="KW-1185">Reference proteome</keyword>
<protein>
    <recommendedName>
        <fullName evidence="3">Small, acid-soluble spore protein, alpha/beta type</fullName>
    </recommendedName>
</protein>
<dbReference type="Proteomes" id="UP001225644">
    <property type="component" value="Unassembled WGS sequence"/>
</dbReference>
<reference evidence="1 2" key="1">
    <citation type="submission" date="2023-07" db="EMBL/GenBank/DDBJ databases">
        <title>Genomic Encyclopedia of Type Strains, Phase IV (KMG-IV): sequencing the most valuable type-strain genomes for metagenomic binning, comparative biology and taxonomic classification.</title>
        <authorList>
            <person name="Goeker M."/>
        </authorList>
    </citation>
    <scope>NUCLEOTIDE SEQUENCE [LARGE SCALE GENOMIC DNA]</scope>
    <source>
        <strain evidence="1 2">DSM 12396</strain>
    </source>
</reference>
<organism evidence="1 2">
    <name type="scientific">Desulfofundulus luciae</name>
    <dbReference type="NCBI Taxonomy" id="74702"/>
    <lineage>
        <taxon>Bacteria</taxon>
        <taxon>Bacillati</taxon>
        <taxon>Bacillota</taxon>
        <taxon>Clostridia</taxon>
        <taxon>Eubacteriales</taxon>
        <taxon>Peptococcaceae</taxon>
        <taxon>Desulfofundulus</taxon>
    </lineage>
</organism>
<sequence length="56" mass="6374">MKKKARETPKLPPSIRRQFFGGREKLELLQQDMEKAAREIGIRPLGRAFHGNAAKA</sequence>